<dbReference type="Proteomes" id="UP000535543">
    <property type="component" value="Unassembled WGS sequence"/>
</dbReference>
<organism evidence="6 7">
    <name type="scientific">Antrihabitans stalactiti</name>
    <dbReference type="NCBI Taxonomy" id="2584121"/>
    <lineage>
        <taxon>Bacteria</taxon>
        <taxon>Bacillati</taxon>
        <taxon>Actinomycetota</taxon>
        <taxon>Actinomycetes</taxon>
        <taxon>Mycobacteriales</taxon>
        <taxon>Nocardiaceae</taxon>
        <taxon>Antrihabitans</taxon>
    </lineage>
</organism>
<feature type="region of interest" description="Disordered" evidence="2">
    <location>
        <begin position="164"/>
        <end position="189"/>
    </location>
</feature>
<dbReference type="SMART" id="SM00701">
    <property type="entry name" value="PGRP"/>
    <property type="match status" value="1"/>
</dbReference>
<feature type="chain" id="PRO_5032534067" evidence="3">
    <location>
        <begin position="27"/>
        <end position="700"/>
    </location>
</feature>
<dbReference type="InterPro" id="IPR015510">
    <property type="entry name" value="PGRP"/>
</dbReference>
<dbReference type="SUPFAM" id="SSF55846">
    <property type="entry name" value="N-acetylmuramoyl-L-alanine amidase-like"/>
    <property type="match status" value="1"/>
</dbReference>
<feature type="domain" description="N-acetylmuramoyl-L-alanine amidase" evidence="4">
    <location>
        <begin position="343"/>
        <end position="504"/>
    </location>
</feature>
<accession>A0A848KQS4</accession>
<feature type="compositionally biased region" description="Pro residues" evidence="2">
    <location>
        <begin position="259"/>
        <end position="271"/>
    </location>
</feature>
<dbReference type="AlphaFoldDB" id="A0A848KQS4"/>
<comment type="caution">
    <text evidence="6">The sequence shown here is derived from an EMBL/GenBank/DDBJ whole genome shotgun (WGS) entry which is preliminary data.</text>
</comment>
<dbReference type="GO" id="GO:0008270">
    <property type="term" value="F:zinc ion binding"/>
    <property type="evidence" value="ECO:0007669"/>
    <property type="project" value="InterPro"/>
</dbReference>
<dbReference type="PANTHER" id="PTHR11022:SF41">
    <property type="entry name" value="PEPTIDOGLYCAN-RECOGNITION PROTEIN LC-RELATED"/>
    <property type="match status" value="1"/>
</dbReference>
<keyword evidence="3" id="KW-0732">Signal</keyword>
<dbReference type="InterPro" id="IPR002502">
    <property type="entry name" value="Amidase_domain"/>
</dbReference>
<evidence type="ECO:0000256" key="3">
    <source>
        <dbReference type="SAM" id="SignalP"/>
    </source>
</evidence>
<keyword evidence="7" id="KW-1185">Reference proteome</keyword>
<dbReference type="GO" id="GO:0008745">
    <property type="term" value="F:N-acetylmuramoyl-L-alanine amidase activity"/>
    <property type="evidence" value="ECO:0007669"/>
    <property type="project" value="InterPro"/>
</dbReference>
<feature type="compositionally biased region" description="Low complexity" evidence="2">
    <location>
        <begin position="541"/>
        <end position="554"/>
    </location>
</feature>
<dbReference type="GO" id="GO:0009253">
    <property type="term" value="P:peptidoglycan catabolic process"/>
    <property type="evidence" value="ECO:0007669"/>
    <property type="project" value="InterPro"/>
</dbReference>
<dbReference type="Gene3D" id="3.40.80.10">
    <property type="entry name" value="Peptidoglycan recognition protein-like"/>
    <property type="match status" value="1"/>
</dbReference>
<feature type="region of interest" description="Disordered" evidence="2">
    <location>
        <begin position="528"/>
        <end position="567"/>
    </location>
</feature>
<gene>
    <name evidence="6" type="ORF">FGL95_26650</name>
</gene>
<evidence type="ECO:0000256" key="2">
    <source>
        <dbReference type="SAM" id="MobiDB-lite"/>
    </source>
</evidence>
<sequence length="700" mass="73931">MPYRRPKPSIVLGAVAAIAVASPIAAYTVGPTTDVTHANDKRSAVPTQIAELVVASLPDIVIPLKDITGLDLPDLRLSDLKNLPLPNEIVIPSALPIPEIPGLIDPATPVTPDQLPPGVVDRVGTTVKEVTHDTPFSMIALTAKNLASADAKVRVKKEDGTWGPWWSTEQLDTRRTDSTAPGTKTGTEPIYVGETKTAQVLVTRKTEKPPVAPAAPATPTPTTPTPAPPAPANPEPATTAPQAPAAPAPATPPTTEATPPAPTPAAEPVPAEPLGYMPASVNKPLREEPAPGDDVTDDMSVALIDPGSAPDDANLSDIAEPLPHGGPKVITREQWGADESIRCQNPDYDDFIGGATVHHTAGNNDYTKAESAEIVRAIYAYHAQTLDWCDIGYNALVDKYGQIFEGRAGGLDKAVQGAHAGGFNENTVGVAMMGNYDEVEPTAATLNAIGSFIGWRLKSANLDPKGTTVMYSEGTEFTPFAEGEEVDLPVIFAHRDVGNTDCPGELAYEKMDEIRDIAETFIDASNDVSEPAPVVPRRPTPSTEVEVAPESPVTVAPPAPVETRPSPLPTELVRATDTHPIAQRWVAEGGEQGRLGAALSGLLPAKDGQQYAKFANGFIYSAPGGKIVTVVGRILEQFLQLGLDASALGLPLTDEIPVPEGVRVDFQHGSLIFNQVTGFVSTLVKTYNDSYEENYNNPPN</sequence>
<reference evidence="6 7" key="2">
    <citation type="submission" date="2020-06" db="EMBL/GenBank/DDBJ databases">
        <title>Antribacter stalactiti gen. nov., sp. nov., a new member of the family Nacardiaceae isolated from a cave.</title>
        <authorList>
            <person name="Kim I.S."/>
        </authorList>
    </citation>
    <scope>NUCLEOTIDE SEQUENCE [LARGE SCALE GENOMIC DNA]</scope>
    <source>
        <strain evidence="6 7">YC2-7</strain>
    </source>
</reference>
<comment type="similarity">
    <text evidence="1">Belongs to the N-acetylmuramoyl-L-alanine amidase 2 family.</text>
</comment>
<dbReference type="InterPro" id="IPR006619">
    <property type="entry name" value="PGRP_domain_met/bac"/>
</dbReference>
<feature type="region of interest" description="Disordered" evidence="2">
    <location>
        <begin position="206"/>
        <end position="326"/>
    </location>
</feature>
<dbReference type="SMART" id="SM00644">
    <property type="entry name" value="Ami_2"/>
    <property type="match status" value="1"/>
</dbReference>
<dbReference type="Pfam" id="PF01510">
    <property type="entry name" value="Amidase_2"/>
    <property type="match status" value="1"/>
</dbReference>
<dbReference type="RefSeq" id="WP_169593115.1">
    <property type="nucleotide sequence ID" value="NZ_VCQU01000011.1"/>
</dbReference>
<name>A0A848KQS4_9NOCA</name>
<dbReference type="EMBL" id="VCQU01000011">
    <property type="protein sequence ID" value="NMN98620.1"/>
    <property type="molecule type" value="Genomic_DNA"/>
</dbReference>
<feature type="compositionally biased region" description="Pro residues" evidence="2">
    <location>
        <begin position="210"/>
        <end position="234"/>
    </location>
</feature>
<feature type="domain" description="Peptidoglycan recognition protein family" evidence="5">
    <location>
        <begin position="327"/>
        <end position="475"/>
    </location>
</feature>
<evidence type="ECO:0000259" key="4">
    <source>
        <dbReference type="SMART" id="SM00644"/>
    </source>
</evidence>
<feature type="signal peptide" evidence="3">
    <location>
        <begin position="1"/>
        <end position="26"/>
    </location>
</feature>
<evidence type="ECO:0000313" key="7">
    <source>
        <dbReference type="Proteomes" id="UP000535543"/>
    </source>
</evidence>
<dbReference type="PANTHER" id="PTHR11022">
    <property type="entry name" value="PEPTIDOGLYCAN RECOGNITION PROTEIN"/>
    <property type="match status" value="1"/>
</dbReference>
<protein>
    <submittedName>
        <fullName evidence="6">Cold-shock protein</fullName>
    </submittedName>
</protein>
<evidence type="ECO:0000256" key="1">
    <source>
        <dbReference type="ARBA" id="ARBA00007553"/>
    </source>
</evidence>
<evidence type="ECO:0000313" key="6">
    <source>
        <dbReference type="EMBL" id="NMN98620.1"/>
    </source>
</evidence>
<proteinExistence type="inferred from homology"/>
<reference evidence="6 7" key="1">
    <citation type="submission" date="2019-05" db="EMBL/GenBank/DDBJ databases">
        <authorList>
            <person name="Lee S.D."/>
        </authorList>
    </citation>
    <scope>NUCLEOTIDE SEQUENCE [LARGE SCALE GENOMIC DNA]</scope>
    <source>
        <strain evidence="6 7">YC2-7</strain>
    </source>
</reference>
<dbReference type="InterPro" id="IPR036505">
    <property type="entry name" value="Amidase/PGRP_sf"/>
</dbReference>
<evidence type="ECO:0000259" key="5">
    <source>
        <dbReference type="SMART" id="SM00701"/>
    </source>
</evidence>
<dbReference type="CDD" id="cd06583">
    <property type="entry name" value="PGRP"/>
    <property type="match status" value="1"/>
</dbReference>